<organism evidence="2 3">
    <name type="scientific">Apophysomyces ossiformis</name>
    <dbReference type="NCBI Taxonomy" id="679940"/>
    <lineage>
        <taxon>Eukaryota</taxon>
        <taxon>Fungi</taxon>
        <taxon>Fungi incertae sedis</taxon>
        <taxon>Mucoromycota</taxon>
        <taxon>Mucoromycotina</taxon>
        <taxon>Mucoromycetes</taxon>
        <taxon>Mucorales</taxon>
        <taxon>Mucorineae</taxon>
        <taxon>Mucoraceae</taxon>
        <taxon>Apophysomyces</taxon>
    </lineage>
</organism>
<gene>
    <name evidence="2" type="ORF">EC973_009316</name>
</gene>
<keyword evidence="3" id="KW-1185">Reference proteome</keyword>
<keyword evidence="1" id="KW-0812">Transmembrane</keyword>
<evidence type="ECO:0000256" key="1">
    <source>
        <dbReference type="SAM" id="Phobius"/>
    </source>
</evidence>
<protein>
    <submittedName>
        <fullName evidence="2">Uncharacterized protein</fullName>
    </submittedName>
</protein>
<accession>A0A8H7BUS1</accession>
<name>A0A8H7BUS1_9FUNG</name>
<proteinExistence type="predicted"/>
<feature type="transmembrane region" description="Helical" evidence="1">
    <location>
        <begin position="92"/>
        <end position="125"/>
    </location>
</feature>
<dbReference type="Proteomes" id="UP000605846">
    <property type="component" value="Unassembled WGS sequence"/>
</dbReference>
<comment type="caution">
    <text evidence="2">The sequence shown here is derived from an EMBL/GenBank/DDBJ whole genome shotgun (WGS) entry which is preliminary data.</text>
</comment>
<evidence type="ECO:0000313" key="2">
    <source>
        <dbReference type="EMBL" id="KAF7731552.1"/>
    </source>
</evidence>
<evidence type="ECO:0000313" key="3">
    <source>
        <dbReference type="Proteomes" id="UP000605846"/>
    </source>
</evidence>
<sequence length="290" mass="32613">MSSWTKATPALRARVWRGQPWPFITKSTPAQKIIVRYAPPPMPTMMTLPTRPATVSSLYLRPSPMNCHAIRPFSLYQIPFMLVSASKTKRRLALATMVGGISLVSVVLGPLVWITVLGVGSVLAWRTWSRTQKLWKTLTPQVNSSAAVASNIFSVLKSQVQKHHMIDQVRQRAIDQLLKWANTDEGRQLLVREFNVDHVNQLTFLPVHSMTTIEQNNHKQMNLEFWVEDDASVGNRGGACMVRVAARVNEDGRLQLDAIQLSAPGWHADEMIPLDKSDTARVIEGEFRNL</sequence>
<reference evidence="2" key="1">
    <citation type="submission" date="2020-01" db="EMBL/GenBank/DDBJ databases">
        <title>Genome Sequencing of Three Apophysomyces-Like Fungal Strains Confirms a Novel Fungal Genus in the Mucoromycota with divergent Burkholderia-like Endosymbiotic Bacteria.</title>
        <authorList>
            <person name="Stajich J.E."/>
            <person name="Macias A.M."/>
            <person name="Carter-House D."/>
            <person name="Lovett B."/>
            <person name="Kasson L.R."/>
            <person name="Berry K."/>
            <person name="Grigoriev I."/>
            <person name="Chang Y."/>
            <person name="Spatafora J."/>
            <person name="Kasson M.T."/>
        </authorList>
    </citation>
    <scope>NUCLEOTIDE SEQUENCE</scope>
    <source>
        <strain evidence="2">NRRL A-21654</strain>
    </source>
</reference>
<dbReference type="OrthoDB" id="672793at2759"/>
<dbReference type="AlphaFoldDB" id="A0A8H7BUS1"/>
<keyword evidence="1" id="KW-0472">Membrane</keyword>
<dbReference type="EMBL" id="JABAYA010000009">
    <property type="protein sequence ID" value="KAF7731552.1"/>
    <property type="molecule type" value="Genomic_DNA"/>
</dbReference>
<keyword evidence="1" id="KW-1133">Transmembrane helix</keyword>